<evidence type="ECO:0000259" key="5">
    <source>
        <dbReference type="PROSITE" id="PS50931"/>
    </source>
</evidence>
<dbReference type="PROSITE" id="PS50931">
    <property type="entry name" value="HTH_LYSR"/>
    <property type="match status" value="1"/>
</dbReference>
<evidence type="ECO:0000256" key="1">
    <source>
        <dbReference type="ARBA" id="ARBA00009437"/>
    </source>
</evidence>
<dbReference type="SUPFAM" id="SSF46785">
    <property type="entry name" value="Winged helix' DNA-binding domain"/>
    <property type="match status" value="1"/>
</dbReference>
<comment type="similarity">
    <text evidence="1">Belongs to the LysR transcriptional regulatory family.</text>
</comment>
<evidence type="ECO:0000256" key="3">
    <source>
        <dbReference type="ARBA" id="ARBA00023125"/>
    </source>
</evidence>
<evidence type="ECO:0000313" key="7">
    <source>
        <dbReference type="Proteomes" id="UP001199916"/>
    </source>
</evidence>
<keyword evidence="4" id="KW-0804">Transcription</keyword>
<dbReference type="Pfam" id="PF03466">
    <property type="entry name" value="LysR_substrate"/>
    <property type="match status" value="1"/>
</dbReference>
<reference evidence="6 7" key="1">
    <citation type="submission" date="2021-11" db="EMBL/GenBank/DDBJ databases">
        <title>Draft genome sequence of Paenibacillus profundus YoMME, a new Gram-positive bacteria with exoelectrogenic properties.</title>
        <authorList>
            <person name="Hubenova Y."/>
            <person name="Hubenova E."/>
            <person name="Manasiev Y."/>
            <person name="Peykov S."/>
            <person name="Mitov M."/>
        </authorList>
    </citation>
    <scope>NUCLEOTIDE SEQUENCE [LARGE SCALE GENOMIC DNA]</scope>
    <source>
        <strain evidence="6 7">YoMME</strain>
    </source>
</reference>
<evidence type="ECO:0000256" key="2">
    <source>
        <dbReference type="ARBA" id="ARBA00023015"/>
    </source>
</evidence>
<dbReference type="RefSeq" id="WP_233696852.1">
    <property type="nucleotide sequence ID" value="NZ_JAJNBZ010000007.1"/>
</dbReference>
<feature type="domain" description="HTH lysR-type" evidence="5">
    <location>
        <begin position="3"/>
        <end position="60"/>
    </location>
</feature>
<dbReference type="InterPro" id="IPR005119">
    <property type="entry name" value="LysR_subst-bd"/>
</dbReference>
<evidence type="ECO:0000313" key="6">
    <source>
        <dbReference type="EMBL" id="MCE5170001.1"/>
    </source>
</evidence>
<keyword evidence="2" id="KW-0805">Transcription regulation</keyword>
<proteinExistence type="inferred from homology"/>
<gene>
    <name evidence="6" type="ORF">LQV63_11840</name>
</gene>
<dbReference type="PANTHER" id="PTHR30126:SF64">
    <property type="entry name" value="HTH-TYPE TRANSCRIPTIONAL REGULATOR CITR"/>
    <property type="match status" value="1"/>
</dbReference>
<keyword evidence="3" id="KW-0238">DNA-binding</keyword>
<accession>A0ABS8YI34</accession>
<dbReference type="InterPro" id="IPR036390">
    <property type="entry name" value="WH_DNA-bd_sf"/>
</dbReference>
<name>A0ABS8YI34_9BACL</name>
<dbReference type="InterPro" id="IPR036388">
    <property type="entry name" value="WH-like_DNA-bd_sf"/>
</dbReference>
<evidence type="ECO:0000256" key="4">
    <source>
        <dbReference type="ARBA" id="ARBA00023163"/>
    </source>
</evidence>
<protein>
    <submittedName>
        <fullName evidence="6">LysR family transcriptional regulator</fullName>
    </submittedName>
</protein>
<dbReference type="PRINTS" id="PR00039">
    <property type="entry name" value="HTHLYSR"/>
</dbReference>
<organism evidence="6 7">
    <name type="scientific">Paenibacillus profundus</name>
    <dbReference type="NCBI Taxonomy" id="1173085"/>
    <lineage>
        <taxon>Bacteria</taxon>
        <taxon>Bacillati</taxon>
        <taxon>Bacillota</taxon>
        <taxon>Bacilli</taxon>
        <taxon>Bacillales</taxon>
        <taxon>Paenibacillaceae</taxon>
        <taxon>Paenibacillus</taxon>
    </lineage>
</organism>
<keyword evidence="7" id="KW-1185">Reference proteome</keyword>
<dbReference type="CDD" id="cd05466">
    <property type="entry name" value="PBP2_LTTR_substrate"/>
    <property type="match status" value="1"/>
</dbReference>
<dbReference type="Pfam" id="PF00126">
    <property type="entry name" value="HTH_1"/>
    <property type="match status" value="1"/>
</dbReference>
<comment type="caution">
    <text evidence="6">The sequence shown here is derived from an EMBL/GenBank/DDBJ whole genome shotgun (WGS) entry which is preliminary data.</text>
</comment>
<dbReference type="Proteomes" id="UP001199916">
    <property type="component" value="Unassembled WGS sequence"/>
</dbReference>
<dbReference type="Gene3D" id="1.10.10.10">
    <property type="entry name" value="Winged helix-like DNA-binding domain superfamily/Winged helix DNA-binding domain"/>
    <property type="match status" value="1"/>
</dbReference>
<dbReference type="Gene3D" id="3.40.190.290">
    <property type="match status" value="1"/>
</dbReference>
<dbReference type="EMBL" id="JAJNBZ010000007">
    <property type="protein sequence ID" value="MCE5170001.1"/>
    <property type="molecule type" value="Genomic_DNA"/>
</dbReference>
<dbReference type="SUPFAM" id="SSF53850">
    <property type="entry name" value="Periplasmic binding protein-like II"/>
    <property type="match status" value="1"/>
</dbReference>
<dbReference type="InterPro" id="IPR000847">
    <property type="entry name" value="LysR_HTH_N"/>
</dbReference>
<sequence length="293" mass="32859">MRTNLDWYRVFYVTATQGSFSKAAAALFITQPAVSYAIKQLEMTLGGKLFSRTPKGVALTAEGEVLFKHIEQAYGFLAAAERKVAEMHQMLRGEVRIGAGDSLCKHYLLPYLESFHASFPDIKIQVTNRTSLETVQLLKEGKIDFGIVNLPIEDKQIQIREIAVIQDCFVAGEKYKHVATKPVSMKEMSEYPIILLEKGSSSRRYIDRYVQLAGLDIQPEIELGSVDLLVQFARIGLGISCVVKDYIRDELRQGILYEIVLEDPIPPRSIGIITSKEMPLSVAATQFLQLLQT</sequence>
<dbReference type="PANTHER" id="PTHR30126">
    <property type="entry name" value="HTH-TYPE TRANSCRIPTIONAL REGULATOR"/>
    <property type="match status" value="1"/>
</dbReference>